<dbReference type="AlphaFoldDB" id="A0A507DYB6"/>
<feature type="region of interest" description="Disordered" evidence="1">
    <location>
        <begin position="258"/>
        <end position="282"/>
    </location>
</feature>
<feature type="region of interest" description="Disordered" evidence="1">
    <location>
        <begin position="224"/>
        <end position="244"/>
    </location>
</feature>
<name>A0A507DYB6_9FUNG</name>
<dbReference type="SUPFAM" id="SSF57997">
    <property type="entry name" value="Tropomyosin"/>
    <property type="match status" value="1"/>
</dbReference>
<accession>A0A507DYB6</accession>
<evidence type="ECO:0008006" key="4">
    <source>
        <dbReference type="Google" id="ProtNLM"/>
    </source>
</evidence>
<sequence length="336" mass="37482">MDSPHLGQDYANKEARRLNKELQSKSARAVRDAEEVVKEGKAALVRPMTAPNASKAAENGNGPASEASKRPTTSAGAAGKAVKPKLKSASKPQSAIHKRPSTTSGLRGPSPEDDVTHMAESSRHPLGDNACDDIGSEASNRLLKAKLQVMERDMNKLISQHEVKNATILSLEQKVKALESEKSKNVRTFQTMHSQTNKYQTQIEDWKRRAENAEAEVLTLKKNLDAQNRAQRHSETEGNAKDVRLNRALDEIERQKQLAAKASTDAKDKLEESKRGSQKLLQDYRRTQKQKGELLTAFKKQSQLIDVLKRQKIHLESAKLLEIAEQDFVRALNWEV</sequence>
<feature type="compositionally biased region" description="Basic and acidic residues" evidence="1">
    <location>
        <begin position="232"/>
        <end position="244"/>
    </location>
</feature>
<protein>
    <recommendedName>
        <fullName evidence="4">Testis-expressed sequence 9 protein</fullName>
    </recommendedName>
</protein>
<feature type="compositionally biased region" description="Basic and acidic residues" evidence="1">
    <location>
        <begin position="114"/>
        <end position="126"/>
    </location>
</feature>
<keyword evidence="3" id="KW-1185">Reference proteome</keyword>
<organism evidence="2 3">
    <name type="scientific">Powellomyces hirtus</name>
    <dbReference type="NCBI Taxonomy" id="109895"/>
    <lineage>
        <taxon>Eukaryota</taxon>
        <taxon>Fungi</taxon>
        <taxon>Fungi incertae sedis</taxon>
        <taxon>Chytridiomycota</taxon>
        <taxon>Chytridiomycota incertae sedis</taxon>
        <taxon>Chytridiomycetes</taxon>
        <taxon>Spizellomycetales</taxon>
        <taxon>Powellomycetaceae</taxon>
        <taxon>Powellomyces</taxon>
    </lineage>
</organism>
<evidence type="ECO:0000313" key="3">
    <source>
        <dbReference type="Proteomes" id="UP000318582"/>
    </source>
</evidence>
<feature type="compositionally biased region" description="Basic and acidic residues" evidence="1">
    <location>
        <begin position="11"/>
        <end position="41"/>
    </location>
</feature>
<evidence type="ECO:0000256" key="1">
    <source>
        <dbReference type="SAM" id="MobiDB-lite"/>
    </source>
</evidence>
<dbReference type="PANTHER" id="PTHR23313:SF0">
    <property type="entry name" value="TESTIS-EXPRESSED PROTEIN 9"/>
    <property type="match status" value="1"/>
</dbReference>
<gene>
    <name evidence="2" type="ORF">PhCBS80983_g04291</name>
</gene>
<evidence type="ECO:0000313" key="2">
    <source>
        <dbReference type="EMBL" id="TPX56789.1"/>
    </source>
</evidence>
<dbReference type="Proteomes" id="UP000318582">
    <property type="component" value="Unassembled WGS sequence"/>
</dbReference>
<feature type="compositionally biased region" description="Basic and acidic residues" evidence="1">
    <location>
        <begin position="264"/>
        <end position="275"/>
    </location>
</feature>
<proteinExistence type="predicted"/>
<reference evidence="2 3" key="1">
    <citation type="journal article" date="2019" name="Sci. Rep.">
        <title>Comparative genomics of chytrid fungi reveal insights into the obligate biotrophic and pathogenic lifestyle of Synchytrium endobioticum.</title>
        <authorList>
            <person name="van de Vossenberg B.T.L.H."/>
            <person name="Warris S."/>
            <person name="Nguyen H.D.T."/>
            <person name="van Gent-Pelzer M.P.E."/>
            <person name="Joly D.L."/>
            <person name="van de Geest H.C."/>
            <person name="Bonants P.J.M."/>
            <person name="Smith D.S."/>
            <person name="Levesque C.A."/>
            <person name="van der Lee T.A.J."/>
        </authorList>
    </citation>
    <scope>NUCLEOTIDE SEQUENCE [LARGE SCALE GENOMIC DNA]</scope>
    <source>
        <strain evidence="2 3">CBS 809.83</strain>
    </source>
</reference>
<feature type="region of interest" description="Disordered" evidence="1">
    <location>
        <begin position="1"/>
        <end position="135"/>
    </location>
</feature>
<dbReference type="PANTHER" id="PTHR23313">
    <property type="entry name" value="TSEC1-RELATED"/>
    <property type="match status" value="1"/>
</dbReference>
<comment type="caution">
    <text evidence="2">The sequence shown here is derived from an EMBL/GenBank/DDBJ whole genome shotgun (WGS) entry which is preliminary data.</text>
</comment>
<dbReference type="EMBL" id="QEAQ01000065">
    <property type="protein sequence ID" value="TPX56789.1"/>
    <property type="molecule type" value="Genomic_DNA"/>
</dbReference>